<evidence type="ECO:0000313" key="3">
    <source>
        <dbReference type="Proteomes" id="UP000297229"/>
    </source>
</evidence>
<organism evidence="2 3">
    <name type="scientific">Botrytis elliptica</name>
    <dbReference type="NCBI Taxonomy" id="278938"/>
    <lineage>
        <taxon>Eukaryota</taxon>
        <taxon>Fungi</taxon>
        <taxon>Dikarya</taxon>
        <taxon>Ascomycota</taxon>
        <taxon>Pezizomycotina</taxon>
        <taxon>Leotiomycetes</taxon>
        <taxon>Helotiales</taxon>
        <taxon>Sclerotiniaceae</taxon>
        <taxon>Botrytis</taxon>
    </lineage>
</organism>
<gene>
    <name evidence="2" type="ORF">BELL_0268g00060</name>
</gene>
<accession>A0A4Z1JLR8</accession>
<name>A0A4Z1JLR8_9HELO</name>
<dbReference type="Proteomes" id="UP000297229">
    <property type="component" value="Unassembled WGS sequence"/>
</dbReference>
<evidence type="ECO:0000256" key="1">
    <source>
        <dbReference type="SAM" id="MobiDB-lite"/>
    </source>
</evidence>
<protein>
    <submittedName>
        <fullName evidence="2">Uncharacterized protein</fullName>
    </submittedName>
</protein>
<reference evidence="2 3" key="1">
    <citation type="submission" date="2017-12" db="EMBL/GenBank/DDBJ databases">
        <title>Comparative genomics of Botrytis spp.</title>
        <authorList>
            <person name="Valero-Jimenez C.A."/>
            <person name="Tapia P."/>
            <person name="Veloso J."/>
            <person name="Silva-Moreno E."/>
            <person name="Staats M."/>
            <person name="Valdes J.H."/>
            <person name="Van Kan J.A.L."/>
        </authorList>
    </citation>
    <scope>NUCLEOTIDE SEQUENCE [LARGE SCALE GENOMIC DNA]</scope>
    <source>
        <strain evidence="2 3">Be9601</strain>
    </source>
</reference>
<feature type="region of interest" description="Disordered" evidence="1">
    <location>
        <begin position="344"/>
        <end position="382"/>
    </location>
</feature>
<sequence>MPGDGDEVPRLLRDRHIKAVRDKFHRPPTVNELRAIDALPLEPRKNLNDTSPNGQRIYELLRAYEKAGYVEGLEEAGRLLWAQVFAEPDFSQAPRMEPFSAVRNIAACGISEVKYRASQHPTRTPKEKPLQWTSAEKVISINATSNAFAGSPQKPWMTRGVSISPTPRRASISSVQNDNNNKPASNYFQSPDAQSVSLRFAQSGQQTNNRTSTFTTPAPGGPPHTSSGGIYIPWPLHQKTQEHQYASPYSIQASTNSIPYVPERGEPARDIMFRANVSSNIVGESRVPPLNEEGYQDRQIASSTGNTYDPTSPPFHPAISSEGQQLFRLRKEEEETELARITSNIHHSLSALPDNQRDQQTESSSTIVAANTSTSMSTTGHRTQIATPNASMQQSPSSDTSVVTPGQLTNNPFVIRDDMGFIHQDMNFALNNPLPMSSRRITRSISSSTHTPILPSPKTINGRTTFSDGASPQSRMLIPENPLPDTIFSTRAQNVLSVHNAKKNSTKNPFFPTAPVSAQAYGASDSASNIGVLAHYIPELQPQQELSYSSASPNFSIEFIHFDPTKDYDNDDNAYTENPISVSQASISYPAQPPHSLFHPTSTRPSPPPPHLRPHTPEYLLFPPTAASSSKQTWPPPPPEIEGYRQYTFVRDRISLNMKAKRRTEIDLDTGEYRYSMDSKETSRGYKMDGTRVRTSSRYFHKKRIAKKSKEKEEEERVDEIARKVESVEKGVEEMRREEGDVLLGLLGGGFLPL</sequence>
<feature type="region of interest" description="Disordered" evidence="1">
    <location>
        <begin position="164"/>
        <end position="232"/>
    </location>
</feature>
<evidence type="ECO:0000313" key="2">
    <source>
        <dbReference type="EMBL" id="TGO74605.1"/>
    </source>
</evidence>
<feature type="region of interest" description="Disordered" evidence="1">
    <location>
        <begin position="587"/>
        <end position="616"/>
    </location>
</feature>
<proteinExistence type="predicted"/>
<comment type="caution">
    <text evidence="2">The sequence shown here is derived from an EMBL/GenBank/DDBJ whole genome shotgun (WGS) entry which is preliminary data.</text>
</comment>
<dbReference type="EMBL" id="PQXM01000267">
    <property type="protein sequence ID" value="TGO74605.1"/>
    <property type="molecule type" value="Genomic_DNA"/>
</dbReference>
<keyword evidence="3" id="KW-1185">Reference proteome</keyword>
<feature type="compositionally biased region" description="Polar residues" evidence="1">
    <location>
        <begin position="164"/>
        <end position="216"/>
    </location>
</feature>
<dbReference type="AlphaFoldDB" id="A0A4Z1JLR8"/>
<feature type="region of interest" description="Disordered" evidence="1">
    <location>
        <begin position="446"/>
        <end position="473"/>
    </location>
</feature>
<feature type="compositionally biased region" description="Polar residues" evidence="1">
    <location>
        <begin position="458"/>
        <end position="473"/>
    </location>
</feature>
<feature type="compositionally biased region" description="Polar residues" evidence="1">
    <location>
        <begin position="361"/>
        <end position="382"/>
    </location>
</feature>